<accession>A0A2J6PMA6</accession>
<name>A0A2J6PMA6_9HELO</name>
<protein>
    <submittedName>
        <fullName evidence="2">Uncharacterized protein</fullName>
    </submittedName>
</protein>
<sequence length="213" mass="24782">MDRDWTLDIYEYALGNTMMRQYLQVVFASNQALNMVFYDRSYFELIWKMYGPYSFWFFIWMGSSHQFCTILKVLHFNSNPEKVWKIQSKNCAMTSVASTVVALIAITSLILPFTSDVNWVSRSFWISSVLSAFLSVAFSCKHQRFVGTFLCAKDLWEFKMFLHDGPQWKPAKPKLSVVLLLSATKHFCDLALRLCNKSVSQSSVEDIFELTDY</sequence>
<keyword evidence="1" id="KW-0812">Transmembrane</keyword>
<dbReference type="AlphaFoldDB" id="A0A2J6PMA6"/>
<keyword evidence="1" id="KW-0472">Membrane</keyword>
<feature type="transmembrane region" description="Helical" evidence="1">
    <location>
        <begin position="95"/>
        <end position="113"/>
    </location>
</feature>
<dbReference type="EMBL" id="KZ613515">
    <property type="protein sequence ID" value="PMD15178.1"/>
    <property type="molecule type" value="Genomic_DNA"/>
</dbReference>
<reference evidence="2 3" key="1">
    <citation type="submission" date="2016-05" db="EMBL/GenBank/DDBJ databases">
        <title>A degradative enzymes factory behind the ericoid mycorrhizal symbiosis.</title>
        <authorList>
            <consortium name="DOE Joint Genome Institute"/>
            <person name="Martino E."/>
            <person name="Morin E."/>
            <person name="Grelet G."/>
            <person name="Kuo A."/>
            <person name="Kohler A."/>
            <person name="Daghino S."/>
            <person name="Barry K."/>
            <person name="Choi C."/>
            <person name="Cichocki N."/>
            <person name="Clum A."/>
            <person name="Copeland A."/>
            <person name="Hainaut M."/>
            <person name="Haridas S."/>
            <person name="Labutti K."/>
            <person name="Lindquist E."/>
            <person name="Lipzen A."/>
            <person name="Khouja H.-R."/>
            <person name="Murat C."/>
            <person name="Ohm R."/>
            <person name="Olson A."/>
            <person name="Spatafora J."/>
            <person name="Veneault-Fourrey C."/>
            <person name="Henrissat B."/>
            <person name="Grigoriev I."/>
            <person name="Martin F."/>
            <person name="Perotto S."/>
        </authorList>
    </citation>
    <scope>NUCLEOTIDE SEQUENCE [LARGE SCALE GENOMIC DNA]</scope>
    <source>
        <strain evidence="2 3">UAMH 7357</strain>
    </source>
</reference>
<dbReference type="Proteomes" id="UP000235672">
    <property type="component" value="Unassembled WGS sequence"/>
</dbReference>
<dbReference type="OrthoDB" id="4941332at2759"/>
<keyword evidence="3" id="KW-1185">Reference proteome</keyword>
<organism evidence="2 3">
    <name type="scientific">Hyaloscypha hepaticicola</name>
    <dbReference type="NCBI Taxonomy" id="2082293"/>
    <lineage>
        <taxon>Eukaryota</taxon>
        <taxon>Fungi</taxon>
        <taxon>Dikarya</taxon>
        <taxon>Ascomycota</taxon>
        <taxon>Pezizomycotina</taxon>
        <taxon>Leotiomycetes</taxon>
        <taxon>Helotiales</taxon>
        <taxon>Hyaloscyphaceae</taxon>
        <taxon>Hyaloscypha</taxon>
    </lineage>
</organism>
<keyword evidence="1" id="KW-1133">Transmembrane helix</keyword>
<evidence type="ECO:0000256" key="1">
    <source>
        <dbReference type="SAM" id="Phobius"/>
    </source>
</evidence>
<feature type="transmembrane region" description="Helical" evidence="1">
    <location>
        <begin position="53"/>
        <end position="74"/>
    </location>
</feature>
<feature type="transmembrane region" description="Helical" evidence="1">
    <location>
        <begin position="119"/>
        <end position="140"/>
    </location>
</feature>
<proteinExistence type="predicted"/>
<evidence type="ECO:0000313" key="3">
    <source>
        <dbReference type="Proteomes" id="UP000235672"/>
    </source>
</evidence>
<gene>
    <name evidence="2" type="ORF">NA56DRAFT_710107</name>
</gene>
<evidence type="ECO:0000313" key="2">
    <source>
        <dbReference type="EMBL" id="PMD15178.1"/>
    </source>
</evidence>